<dbReference type="InterPro" id="IPR043129">
    <property type="entry name" value="ATPase_NBD"/>
</dbReference>
<dbReference type="EC" id="2.7.1.33" evidence="6 16"/>
<evidence type="ECO:0000256" key="9">
    <source>
        <dbReference type="ARBA" id="ARBA00022741"/>
    </source>
</evidence>
<evidence type="ECO:0000256" key="4">
    <source>
        <dbReference type="ARBA" id="ARBA00005225"/>
    </source>
</evidence>
<comment type="similarity">
    <text evidence="14 16">Belongs to the type III pantothenate kinase family.</text>
</comment>
<dbReference type="GO" id="GO:0005737">
    <property type="term" value="C:cytoplasm"/>
    <property type="evidence" value="ECO:0007669"/>
    <property type="project" value="UniProtKB-SubCell"/>
</dbReference>
<evidence type="ECO:0000313" key="17">
    <source>
        <dbReference type="EMBL" id="BBB27800.1"/>
    </source>
</evidence>
<name>A0A7R6PNZ3_9GAMM</name>
<dbReference type="GO" id="GO:0015937">
    <property type="term" value="P:coenzyme A biosynthetic process"/>
    <property type="evidence" value="ECO:0007669"/>
    <property type="project" value="UniProtKB-UniRule"/>
</dbReference>
<comment type="function">
    <text evidence="16">Catalyzes the phosphorylation of pantothenate (Pan), the first step in CoA biosynthesis.</text>
</comment>
<feature type="binding site" evidence="16">
    <location>
        <position position="85"/>
    </location>
    <ligand>
        <name>substrate</name>
    </ligand>
</feature>
<evidence type="ECO:0000256" key="3">
    <source>
        <dbReference type="ARBA" id="ARBA00004496"/>
    </source>
</evidence>
<dbReference type="NCBIfam" id="TIGR00671">
    <property type="entry name" value="baf"/>
    <property type="match status" value="1"/>
</dbReference>
<sequence length="232" mass="25034">MKILDLDAGNTFVKWRLAGTALRGRVSHHQLCKVVWPDGVSRVRVASVAGEQVNQKISDFVMRQWQLKAEFAKTLVKAAGVTNSYSDPSRMGVDRWLAMLSAWDRARAACWVVDCGSAITVEQIDPRGKHVGGYIIPGIQLISHNLLTNTAEVRVDHSIEGFNSAPGVNTSEAVQHGINLLLEALAEKVMRESGGQPVYVTGGDGELFCSLANGAIWCPDLVMDGLPLAIGG</sequence>
<reference evidence="17 18" key="1">
    <citation type="journal article" date="2008" name="Int. J. Syst. Evol. Microbiol.">
        <title>Amphritea japonica sp. nov. and Amphritea balenae sp. nov., isolated from the sediment adjacent to sperm whale carcasses off Kagoshima, Japan.</title>
        <authorList>
            <person name="Miyazaki M."/>
            <person name="Nogi Y."/>
            <person name="Fujiwara Y."/>
            <person name="Kawato M."/>
            <person name="Nagahama T."/>
            <person name="Kubokawa K."/>
            <person name="Horikoshi K."/>
        </authorList>
    </citation>
    <scope>NUCLEOTIDE SEQUENCE [LARGE SCALE GENOMIC DNA]</scope>
    <source>
        <strain evidence="17 18">ATCC BAA-1530</strain>
    </source>
</reference>
<feature type="active site" description="Proton acceptor" evidence="16">
    <location>
        <position position="94"/>
    </location>
</feature>
<evidence type="ECO:0000256" key="10">
    <source>
        <dbReference type="ARBA" id="ARBA00022777"/>
    </source>
</evidence>
<comment type="cofactor">
    <cofactor evidence="16">
        <name>NH4(+)</name>
        <dbReference type="ChEBI" id="CHEBI:28938"/>
    </cofactor>
    <cofactor evidence="16">
        <name>K(+)</name>
        <dbReference type="ChEBI" id="CHEBI:29103"/>
    </cofactor>
    <text evidence="16">A monovalent cation. Ammonium or potassium.</text>
</comment>
<comment type="subunit">
    <text evidence="5 16">Homodimer.</text>
</comment>
<comment type="catalytic activity">
    <reaction evidence="1 16">
        <text>(R)-pantothenate + ATP = (R)-4'-phosphopantothenate + ADP + H(+)</text>
        <dbReference type="Rhea" id="RHEA:16373"/>
        <dbReference type="ChEBI" id="CHEBI:10986"/>
        <dbReference type="ChEBI" id="CHEBI:15378"/>
        <dbReference type="ChEBI" id="CHEBI:29032"/>
        <dbReference type="ChEBI" id="CHEBI:30616"/>
        <dbReference type="ChEBI" id="CHEBI:456216"/>
        <dbReference type="EC" id="2.7.1.33"/>
    </reaction>
</comment>
<protein>
    <recommendedName>
        <fullName evidence="15 16">Type III pantothenate kinase</fullName>
        <ecNumber evidence="6 16">2.7.1.33</ecNumber>
    </recommendedName>
    <alternativeName>
        <fullName evidence="16">PanK-III</fullName>
    </alternativeName>
    <alternativeName>
        <fullName evidence="16">Pantothenic acid kinase</fullName>
    </alternativeName>
</protein>
<comment type="pathway">
    <text evidence="4 16">Cofactor biosynthesis; coenzyme A biosynthesis; CoA from (R)-pantothenate: step 1/5.</text>
</comment>
<dbReference type="CDD" id="cd24015">
    <property type="entry name" value="ASKHA_NBD_PanK-III"/>
    <property type="match status" value="1"/>
</dbReference>
<dbReference type="KEGG" id="ajp:AMJAP_3215"/>
<comment type="subcellular location">
    <subcellularLocation>
        <location evidence="3 16">Cytoplasm</location>
    </subcellularLocation>
</comment>
<dbReference type="PANTHER" id="PTHR34265">
    <property type="entry name" value="TYPE III PANTOTHENATE KINASE"/>
    <property type="match status" value="1"/>
</dbReference>
<organism evidence="17 18">
    <name type="scientific">Amphritea japonica ATCC BAA-1530</name>
    <dbReference type="NCBI Taxonomy" id="1278309"/>
    <lineage>
        <taxon>Bacteria</taxon>
        <taxon>Pseudomonadati</taxon>
        <taxon>Pseudomonadota</taxon>
        <taxon>Gammaproteobacteria</taxon>
        <taxon>Oceanospirillales</taxon>
        <taxon>Oceanospirillaceae</taxon>
        <taxon>Amphritea</taxon>
    </lineage>
</organism>
<dbReference type="EMBL" id="AP014545">
    <property type="protein sequence ID" value="BBB27800.1"/>
    <property type="molecule type" value="Genomic_DNA"/>
</dbReference>
<evidence type="ECO:0000256" key="2">
    <source>
        <dbReference type="ARBA" id="ARBA00001958"/>
    </source>
</evidence>
<keyword evidence="12 16" id="KW-0630">Potassium</keyword>
<feature type="binding site" evidence="16">
    <location>
        <begin position="92"/>
        <end position="95"/>
    </location>
    <ligand>
        <name>substrate</name>
    </ligand>
</feature>
<dbReference type="Gene3D" id="3.30.420.40">
    <property type="match status" value="2"/>
</dbReference>
<dbReference type="GO" id="GO:0004594">
    <property type="term" value="F:pantothenate kinase activity"/>
    <property type="evidence" value="ECO:0007669"/>
    <property type="project" value="UniProtKB-UniRule"/>
</dbReference>
<evidence type="ECO:0000256" key="1">
    <source>
        <dbReference type="ARBA" id="ARBA00001206"/>
    </source>
</evidence>
<dbReference type="GO" id="GO:0046872">
    <property type="term" value="F:metal ion binding"/>
    <property type="evidence" value="ECO:0007669"/>
    <property type="project" value="UniProtKB-KW"/>
</dbReference>
<dbReference type="InterPro" id="IPR004619">
    <property type="entry name" value="Type_III_PanK"/>
</dbReference>
<keyword evidence="8 16" id="KW-0808">Transferase</keyword>
<keyword evidence="13 16" id="KW-0173">Coenzyme A biosynthesis</keyword>
<dbReference type="RefSeq" id="WP_019622812.1">
    <property type="nucleotide sequence ID" value="NZ_AP014545.1"/>
</dbReference>
<feature type="binding site" evidence="16">
    <location>
        <position position="114"/>
    </location>
    <ligand>
        <name>K(+)</name>
        <dbReference type="ChEBI" id="CHEBI:29103"/>
    </ligand>
</feature>
<keyword evidence="9 16" id="KW-0547">Nucleotide-binding</keyword>
<dbReference type="HAMAP" id="MF_01274">
    <property type="entry name" value="Pantothen_kinase_3"/>
    <property type="match status" value="1"/>
</dbReference>
<evidence type="ECO:0000256" key="12">
    <source>
        <dbReference type="ARBA" id="ARBA00022958"/>
    </source>
</evidence>
<keyword evidence="11 16" id="KW-0067">ATP-binding</keyword>
<keyword evidence="7 16" id="KW-0963">Cytoplasm</keyword>
<dbReference type="Pfam" id="PF03309">
    <property type="entry name" value="Pan_kinase"/>
    <property type="match status" value="1"/>
</dbReference>
<accession>A0A7R6PNZ3</accession>
<dbReference type="OrthoDB" id="9781305at2"/>
<dbReference type="Proteomes" id="UP000595663">
    <property type="component" value="Chromosome"/>
</dbReference>
<evidence type="ECO:0000256" key="11">
    <source>
        <dbReference type="ARBA" id="ARBA00022840"/>
    </source>
</evidence>
<evidence type="ECO:0000256" key="13">
    <source>
        <dbReference type="ARBA" id="ARBA00022993"/>
    </source>
</evidence>
<feature type="binding site" evidence="16">
    <location>
        <position position="117"/>
    </location>
    <ligand>
        <name>ATP</name>
        <dbReference type="ChEBI" id="CHEBI:30616"/>
    </ligand>
</feature>
<gene>
    <name evidence="16 17" type="primary">coaX</name>
    <name evidence="17" type="ORF">AMJAP_3215</name>
</gene>
<evidence type="ECO:0000256" key="15">
    <source>
        <dbReference type="ARBA" id="ARBA00040883"/>
    </source>
</evidence>
<evidence type="ECO:0000256" key="16">
    <source>
        <dbReference type="HAMAP-Rule" id="MF_01274"/>
    </source>
</evidence>
<evidence type="ECO:0000256" key="5">
    <source>
        <dbReference type="ARBA" id="ARBA00011738"/>
    </source>
</evidence>
<keyword evidence="16" id="KW-0479">Metal-binding</keyword>
<evidence type="ECO:0000256" key="7">
    <source>
        <dbReference type="ARBA" id="ARBA00022490"/>
    </source>
</evidence>
<evidence type="ECO:0000256" key="8">
    <source>
        <dbReference type="ARBA" id="ARBA00022679"/>
    </source>
</evidence>
<keyword evidence="18" id="KW-1185">Reference proteome</keyword>
<evidence type="ECO:0000256" key="14">
    <source>
        <dbReference type="ARBA" id="ARBA00038036"/>
    </source>
</evidence>
<dbReference type="SUPFAM" id="SSF53067">
    <property type="entry name" value="Actin-like ATPase domain"/>
    <property type="match status" value="2"/>
</dbReference>
<dbReference type="GO" id="GO:0005524">
    <property type="term" value="F:ATP binding"/>
    <property type="evidence" value="ECO:0007669"/>
    <property type="project" value="UniProtKB-UniRule"/>
</dbReference>
<evidence type="ECO:0000256" key="6">
    <source>
        <dbReference type="ARBA" id="ARBA00012102"/>
    </source>
</evidence>
<feature type="binding site" evidence="16">
    <location>
        <begin position="7"/>
        <end position="14"/>
    </location>
    <ligand>
        <name>ATP</name>
        <dbReference type="ChEBI" id="CHEBI:30616"/>
    </ligand>
</feature>
<evidence type="ECO:0000313" key="18">
    <source>
        <dbReference type="Proteomes" id="UP000595663"/>
    </source>
</evidence>
<dbReference type="UniPathway" id="UPA00241">
    <property type="reaction ID" value="UER00352"/>
</dbReference>
<dbReference type="AlphaFoldDB" id="A0A7R6PNZ3"/>
<keyword evidence="10 16" id="KW-0418">Kinase</keyword>
<comment type="cofactor">
    <cofactor evidence="2">
        <name>K(+)</name>
        <dbReference type="ChEBI" id="CHEBI:29103"/>
    </cofactor>
</comment>
<proteinExistence type="inferred from homology"/>
<feature type="binding site" evidence="16">
    <location>
        <position position="170"/>
    </location>
    <ligand>
        <name>substrate</name>
    </ligand>
</feature>
<dbReference type="PANTHER" id="PTHR34265:SF1">
    <property type="entry name" value="TYPE III PANTOTHENATE KINASE"/>
    <property type="match status" value="1"/>
</dbReference>